<name>A0ABX8UGX0_9BURK</name>
<keyword evidence="3" id="KW-1185">Reference proteome</keyword>
<dbReference type="PANTHER" id="PTHR36057">
    <property type="match status" value="1"/>
</dbReference>
<dbReference type="EMBL" id="CP080095">
    <property type="protein sequence ID" value="QYD68084.1"/>
    <property type="molecule type" value="Genomic_DNA"/>
</dbReference>
<dbReference type="Proteomes" id="UP000826462">
    <property type="component" value="Chromosome 1"/>
</dbReference>
<evidence type="ECO:0000313" key="2">
    <source>
        <dbReference type="EMBL" id="QYD68084.1"/>
    </source>
</evidence>
<accession>A0ABX8UGX0</accession>
<proteinExistence type="predicted"/>
<keyword evidence="1" id="KW-0732">Signal</keyword>
<dbReference type="Pfam" id="PF06764">
    <property type="entry name" value="DUF1223"/>
    <property type="match status" value="1"/>
</dbReference>
<evidence type="ECO:0000256" key="1">
    <source>
        <dbReference type="SAM" id="SignalP"/>
    </source>
</evidence>
<dbReference type="InterPro" id="IPR036249">
    <property type="entry name" value="Thioredoxin-like_sf"/>
</dbReference>
<feature type="signal peptide" evidence="1">
    <location>
        <begin position="1"/>
        <end position="24"/>
    </location>
</feature>
<sequence length="243" mass="25289">MFRRLFTSMAAFATLLGALPAANAATPASAAPITRPVVVELFTSEGCSSCPPAEAFLSELSHQRDDLLPLAFHVTYWDGLGWKDPYSLDLATQRQEAYTRQFGDSSSYTPEMVVDGAVGFVGSNRSTAEVAFRQAKDAGATAATVTGVRHGNAITVTVGGGAGSARVVLVGYDPQHVTAIGRGENGGRTLTESNVVRSLEPVGQWSGKPAVFNPPAPAGEKTAVLLEAPDGRIVGAARVSDAQ</sequence>
<gene>
    <name evidence="2" type="ORF">KZJ38_17630</name>
</gene>
<dbReference type="SUPFAM" id="SSF52833">
    <property type="entry name" value="Thioredoxin-like"/>
    <property type="match status" value="1"/>
</dbReference>
<feature type="chain" id="PRO_5045502401" evidence="1">
    <location>
        <begin position="25"/>
        <end position="243"/>
    </location>
</feature>
<reference evidence="2 3" key="1">
    <citation type="submission" date="2021-07" db="EMBL/GenBank/DDBJ databases">
        <title>Paraburkholderia edwinii protects Aspergillus sp. from phenazines by acting as a toxin sponge.</title>
        <authorList>
            <person name="Dahlstrom K.M."/>
            <person name="Newman D.K."/>
        </authorList>
    </citation>
    <scope>NUCLEOTIDE SEQUENCE [LARGE SCALE GENOMIC DNA]</scope>
    <source>
        <strain evidence="2 3">Pe01</strain>
    </source>
</reference>
<organism evidence="2 3">
    <name type="scientific">Paraburkholderia edwinii</name>
    <dbReference type="NCBI Taxonomy" id="2861782"/>
    <lineage>
        <taxon>Bacteria</taxon>
        <taxon>Pseudomonadati</taxon>
        <taxon>Pseudomonadota</taxon>
        <taxon>Betaproteobacteria</taxon>
        <taxon>Burkholderiales</taxon>
        <taxon>Burkholderiaceae</taxon>
        <taxon>Paraburkholderia</taxon>
    </lineage>
</organism>
<dbReference type="InterPro" id="IPR010634">
    <property type="entry name" value="DUF1223"/>
</dbReference>
<dbReference type="RefSeq" id="WP_219797477.1">
    <property type="nucleotide sequence ID" value="NZ_CP080095.1"/>
</dbReference>
<protein>
    <submittedName>
        <fullName evidence="2">DUF1223 domain-containing protein</fullName>
    </submittedName>
</protein>
<evidence type="ECO:0000313" key="3">
    <source>
        <dbReference type="Proteomes" id="UP000826462"/>
    </source>
</evidence>
<dbReference type="PANTHER" id="PTHR36057:SF1">
    <property type="entry name" value="LIPOPROTEIN LIPID ATTACHMENT SITE-LIKE PROTEIN, PUTATIVE (DUF1223)-RELATED"/>
    <property type="match status" value="1"/>
</dbReference>